<keyword evidence="1" id="KW-1133">Transmembrane helix</keyword>
<comment type="caution">
    <text evidence="2">The sequence shown here is derived from an EMBL/GenBank/DDBJ whole genome shotgun (WGS) entry which is preliminary data.</text>
</comment>
<feature type="transmembrane region" description="Helical" evidence="1">
    <location>
        <begin position="57"/>
        <end position="75"/>
    </location>
</feature>
<accession>A0A087BC42</accession>
<dbReference type="RefSeq" id="WP_022859070.1">
    <property type="nucleotide sequence ID" value="NZ_JGZB01000003.1"/>
</dbReference>
<keyword evidence="3" id="KW-1185">Reference proteome</keyword>
<dbReference type="EMBL" id="JGZB01000003">
    <property type="protein sequence ID" value="KFI68592.1"/>
    <property type="molecule type" value="Genomic_DNA"/>
</dbReference>
<dbReference type="Proteomes" id="UP000029052">
    <property type="component" value="Unassembled WGS sequence"/>
</dbReference>
<proteinExistence type="predicted"/>
<evidence type="ECO:0000313" key="2">
    <source>
        <dbReference type="EMBL" id="KFI68592.1"/>
    </source>
</evidence>
<feature type="transmembrane region" description="Helical" evidence="1">
    <location>
        <begin position="31"/>
        <end position="51"/>
    </location>
</feature>
<gene>
    <name evidence="2" type="ORF">BMAGN_0460</name>
</gene>
<evidence type="ECO:0000256" key="1">
    <source>
        <dbReference type="SAM" id="Phobius"/>
    </source>
</evidence>
<reference evidence="2 3" key="1">
    <citation type="submission" date="2014-03" db="EMBL/GenBank/DDBJ databases">
        <title>Genomics of Bifidobacteria.</title>
        <authorList>
            <person name="Ventura M."/>
            <person name="Milani C."/>
            <person name="Lugli G.A."/>
        </authorList>
    </citation>
    <scope>NUCLEOTIDE SEQUENCE [LARGE SCALE GENOMIC DNA]</scope>
    <source>
        <strain evidence="2 3">LMG 11591</strain>
    </source>
</reference>
<feature type="transmembrane region" description="Helical" evidence="1">
    <location>
        <begin position="82"/>
        <end position="99"/>
    </location>
</feature>
<feature type="transmembrane region" description="Helical" evidence="1">
    <location>
        <begin position="119"/>
        <end position="142"/>
    </location>
</feature>
<keyword evidence="1" id="KW-0472">Membrane</keyword>
<keyword evidence="1" id="KW-0812">Transmembrane</keyword>
<dbReference type="eggNOG" id="ENOG50333MW">
    <property type="taxonomic scope" value="Bacteria"/>
</dbReference>
<dbReference type="STRING" id="1692.BMAGN_0460"/>
<name>A0A087BC42_9BIFI</name>
<evidence type="ECO:0008006" key="4">
    <source>
        <dbReference type="Google" id="ProtNLM"/>
    </source>
</evidence>
<organism evidence="2 3">
    <name type="scientific">Bifidobacterium magnum</name>
    <dbReference type="NCBI Taxonomy" id="1692"/>
    <lineage>
        <taxon>Bacteria</taxon>
        <taxon>Bacillati</taxon>
        <taxon>Actinomycetota</taxon>
        <taxon>Actinomycetes</taxon>
        <taxon>Bifidobacteriales</taxon>
        <taxon>Bifidobacteriaceae</taxon>
        <taxon>Bifidobacterium</taxon>
    </lineage>
</organism>
<protein>
    <recommendedName>
        <fullName evidence="4">Alcohol dehydrogenase</fullName>
    </recommendedName>
</protein>
<evidence type="ECO:0000313" key="3">
    <source>
        <dbReference type="Proteomes" id="UP000029052"/>
    </source>
</evidence>
<sequence>MSQRAYQSTSAPSTADVPIPWSHRQGGVVKLVITVLAALASTFVGTIAQRMGASANIPYGLALAWLLVGMSAWCARSRMGGVGLAIHLIVSSMFAYFLANFSPLGDVLVPLFATGDLPFFSKYASLFWLFGMVAVQVVVMILPSRCFEITPRDDSRTRA</sequence>
<dbReference type="AlphaFoldDB" id="A0A087BC42"/>